<dbReference type="GO" id="GO:0031932">
    <property type="term" value="C:TORC2 complex"/>
    <property type="evidence" value="ECO:0007669"/>
    <property type="project" value="TreeGrafter"/>
</dbReference>
<dbReference type="Proteomes" id="UP000054217">
    <property type="component" value="Unassembled WGS sequence"/>
</dbReference>
<dbReference type="InParanoid" id="A0A0C3NU85"/>
<dbReference type="AlphaFoldDB" id="A0A0C3NU85"/>
<dbReference type="InterPro" id="IPR013745">
    <property type="entry name" value="Bit61/PRR5"/>
</dbReference>
<dbReference type="PANTHER" id="PTHR32428">
    <property type="entry name" value="TARGET OF RAPAMYCIN COMPLEX 2 SUBUNIT BIT61-RELATED"/>
    <property type="match status" value="1"/>
</dbReference>
<dbReference type="PANTHER" id="PTHR32428:SF2">
    <property type="entry name" value="TARGET OF RAPAMYCIN COMPLEX 2 SUBUNIT BIT61-RELATED"/>
    <property type="match status" value="1"/>
</dbReference>
<gene>
    <name evidence="2" type="ORF">M404DRAFT_1000547</name>
</gene>
<dbReference type="HOGENOM" id="CLU_016137_1_0_1"/>
<feature type="region of interest" description="Disordered" evidence="1">
    <location>
        <begin position="18"/>
        <end position="53"/>
    </location>
</feature>
<dbReference type="OrthoDB" id="2290221at2759"/>
<dbReference type="Pfam" id="PF08539">
    <property type="entry name" value="HbrB"/>
    <property type="match status" value="1"/>
</dbReference>
<feature type="region of interest" description="Disordered" evidence="1">
    <location>
        <begin position="345"/>
        <end position="427"/>
    </location>
</feature>
<dbReference type="GO" id="GO:0038203">
    <property type="term" value="P:TORC2 signaling"/>
    <property type="evidence" value="ECO:0007669"/>
    <property type="project" value="TreeGrafter"/>
</dbReference>
<name>A0A0C3NU85_PISTI</name>
<protein>
    <recommendedName>
        <fullName evidence="4">HbrB-domain-containing protein</fullName>
    </recommendedName>
</protein>
<evidence type="ECO:0008006" key="4">
    <source>
        <dbReference type="Google" id="ProtNLM"/>
    </source>
</evidence>
<dbReference type="EMBL" id="KN831971">
    <property type="protein sequence ID" value="KIO04435.1"/>
    <property type="molecule type" value="Genomic_DNA"/>
</dbReference>
<evidence type="ECO:0000313" key="3">
    <source>
        <dbReference type="Proteomes" id="UP000054217"/>
    </source>
</evidence>
<reference evidence="2 3" key="1">
    <citation type="submission" date="2014-04" db="EMBL/GenBank/DDBJ databases">
        <authorList>
            <consortium name="DOE Joint Genome Institute"/>
            <person name="Kuo A."/>
            <person name="Kohler A."/>
            <person name="Costa M.D."/>
            <person name="Nagy L.G."/>
            <person name="Floudas D."/>
            <person name="Copeland A."/>
            <person name="Barry K.W."/>
            <person name="Cichocki N."/>
            <person name="Veneault-Fourrey C."/>
            <person name="LaButti K."/>
            <person name="Lindquist E.A."/>
            <person name="Lipzen A."/>
            <person name="Lundell T."/>
            <person name="Morin E."/>
            <person name="Murat C."/>
            <person name="Sun H."/>
            <person name="Tunlid A."/>
            <person name="Henrissat B."/>
            <person name="Grigoriev I.V."/>
            <person name="Hibbett D.S."/>
            <person name="Martin F."/>
            <person name="Nordberg H.P."/>
            <person name="Cantor M.N."/>
            <person name="Hua S.X."/>
        </authorList>
    </citation>
    <scope>NUCLEOTIDE SEQUENCE [LARGE SCALE GENOMIC DNA]</scope>
    <source>
        <strain evidence="2 3">Marx 270</strain>
    </source>
</reference>
<feature type="region of interest" description="Disordered" evidence="1">
    <location>
        <begin position="289"/>
        <end position="325"/>
    </location>
</feature>
<sequence length="457" mass="49456">MHRLGTLAGLSPVLAPSLSSGPSTSTLTLPATSPSTSTFASGSSYNHGSTLPGTSITDKDNPWGMLHVHVLPLFNEEPLRVPIEDLNALVKRHIQTVLAASPSKALATLSADARELIEAGMVTLNAKLVPGSDDFLMGRLVEVWSFFWDHVLSYIEGALLPLQTDPLLTSLHRTPKQLAPSSSTRQGSPTIDVRSVALCAFRYRVVIPLAKRLHALLSPPLTKETLARLGQYRLPRLQQMLLVLTSERGSRPSSPALSPCVPTAQPDTDEAAISELLRLFSQARHNIHNQQSRRRSFSQSAMARSTTPDFSSARIPRDRRGRIGGARNMDRMILNAGGWTADGADGGTAAARGPSSGVGDVDVHVEPDELSNEGAETPRVGAMESDREIPPALRPSVEHRHRASTGGWGLGAGKEEKQREEDDDDEIMDWDQAQAVVERMVGMKPLDSPTESRRRAA</sequence>
<evidence type="ECO:0000256" key="1">
    <source>
        <dbReference type="SAM" id="MobiDB-lite"/>
    </source>
</evidence>
<evidence type="ECO:0000313" key="2">
    <source>
        <dbReference type="EMBL" id="KIO04435.1"/>
    </source>
</evidence>
<keyword evidence="3" id="KW-1185">Reference proteome</keyword>
<reference evidence="3" key="2">
    <citation type="submission" date="2015-01" db="EMBL/GenBank/DDBJ databases">
        <title>Evolutionary Origins and Diversification of the Mycorrhizal Mutualists.</title>
        <authorList>
            <consortium name="DOE Joint Genome Institute"/>
            <consortium name="Mycorrhizal Genomics Consortium"/>
            <person name="Kohler A."/>
            <person name="Kuo A."/>
            <person name="Nagy L.G."/>
            <person name="Floudas D."/>
            <person name="Copeland A."/>
            <person name="Barry K.W."/>
            <person name="Cichocki N."/>
            <person name="Veneault-Fourrey C."/>
            <person name="LaButti K."/>
            <person name="Lindquist E.A."/>
            <person name="Lipzen A."/>
            <person name="Lundell T."/>
            <person name="Morin E."/>
            <person name="Murat C."/>
            <person name="Riley R."/>
            <person name="Ohm R."/>
            <person name="Sun H."/>
            <person name="Tunlid A."/>
            <person name="Henrissat B."/>
            <person name="Grigoriev I.V."/>
            <person name="Hibbett D.S."/>
            <person name="Martin F."/>
        </authorList>
    </citation>
    <scope>NUCLEOTIDE SEQUENCE [LARGE SCALE GENOMIC DNA]</scope>
    <source>
        <strain evidence="3">Marx 270</strain>
    </source>
</reference>
<dbReference type="STRING" id="870435.A0A0C3NU85"/>
<accession>A0A0C3NU85</accession>
<organism evidence="2 3">
    <name type="scientific">Pisolithus tinctorius Marx 270</name>
    <dbReference type="NCBI Taxonomy" id="870435"/>
    <lineage>
        <taxon>Eukaryota</taxon>
        <taxon>Fungi</taxon>
        <taxon>Dikarya</taxon>
        <taxon>Basidiomycota</taxon>
        <taxon>Agaricomycotina</taxon>
        <taxon>Agaricomycetes</taxon>
        <taxon>Agaricomycetidae</taxon>
        <taxon>Boletales</taxon>
        <taxon>Sclerodermatineae</taxon>
        <taxon>Pisolithaceae</taxon>
        <taxon>Pisolithus</taxon>
    </lineage>
</organism>
<proteinExistence type="predicted"/>
<feature type="compositionally biased region" description="Low complexity" evidence="1">
    <location>
        <begin position="18"/>
        <end position="44"/>
    </location>
</feature>